<evidence type="ECO:0000313" key="1">
    <source>
        <dbReference type="EMBL" id="KAK4776395.1"/>
    </source>
</evidence>
<evidence type="ECO:0000313" key="2">
    <source>
        <dbReference type="Proteomes" id="UP001346149"/>
    </source>
</evidence>
<gene>
    <name evidence="1" type="ORF">SAY86_005083</name>
</gene>
<dbReference type="PANTHER" id="PTHR15907">
    <property type="entry name" value="DUF614 FAMILY PROTEIN-RELATED"/>
    <property type="match status" value="1"/>
</dbReference>
<dbReference type="Pfam" id="PF04749">
    <property type="entry name" value="PLAC8"/>
    <property type="match status" value="1"/>
</dbReference>
<dbReference type="InterPro" id="IPR006461">
    <property type="entry name" value="PLAC_motif_containing"/>
</dbReference>
<reference evidence="1 2" key="1">
    <citation type="journal article" date="2023" name="Hortic Res">
        <title>Pangenome of water caltrop reveals structural variations and asymmetric subgenome divergence after allopolyploidization.</title>
        <authorList>
            <person name="Zhang X."/>
            <person name="Chen Y."/>
            <person name="Wang L."/>
            <person name="Yuan Y."/>
            <person name="Fang M."/>
            <person name="Shi L."/>
            <person name="Lu R."/>
            <person name="Comes H.P."/>
            <person name="Ma Y."/>
            <person name="Chen Y."/>
            <person name="Huang G."/>
            <person name="Zhou Y."/>
            <person name="Zheng Z."/>
            <person name="Qiu Y."/>
        </authorList>
    </citation>
    <scope>NUCLEOTIDE SEQUENCE [LARGE SCALE GENOMIC DNA]</scope>
    <source>
        <strain evidence="1">F231</strain>
    </source>
</reference>
<name>A0AAN7L798_TRANT</name>
<comment type="caution">
    <text evidence="1">The sequence shown here is derived from an EMBL/GenBank/DDBJ whole genome shotgun (WGS) entry which is preliminary data.</text>
</comment>
<dbReference type="EMBL" id="JAXQNO010000018">
    <property type="protein sequence ID" value="KAK4776395.1"/>
    <property type="molecule type" value="Genomic_DNA"/>
</dbReference>
<sequence length="104" mass="12023">MNPCMRCPWRPARSRRVEPKQPGWQNFGSCRFLRTRTRMFVRAENDCSGCAARGTTYWLLALTGFACLYSCFYRSKLRGQYDLVEAPCADCLVHFFCEACALCQ</sequence>
<dbReference type="NCBIfam" id="TIGR01571">
    <property type="entry name" value="A_thal_Cys_rich"/>
    <property type="match status" value="1"/>
</dbReference>
<keyword evidence="2" id="KW-1185">Reference proteome</keyword>
<accession>A0AAN7L798</accession>
<protein>
    <submittedName>
        <fullName evidence="1">Uncharacterized protein</fullName>
    </submittedName>
</protein>
<dbReference type="AlphaFoldDB" id="A0AAN7L798"/>
<organism evidence="1 2">
    <name type="scientific">Trapa natans</name>
    <name type="common">Water chestnut</name>
    <dbReference type="NCBI Taxonomy" id="22666"/>
    <lineage>
        <taxon>Eukaryota</taxon>
        <taxon>Viridiplantae</taxon>
        <taxon>Streptophyta</taxon>
        <taxon>Embryophyta</taxon>
        <taxon>Tracheophyta</taxon>
        <taxon>Spermatophyta</taxon>
        <taxon>Magnoliopsida</taxon>
        <taxon>eudicotyledons</taxon>
        <taxon>Gunneridae</taxon>
        <taxon>Pentapetalae</taxon>
        <taxon>rosids</taxon>
        <taxon>malvids</taxon>
        <taxon>Myrtales</taxon>
        <taxon>Lythraceae</taxon>
        <taxon>Trapa</taxon>
    </lineage>
</organism>
<proteinExistence type="predicted"/>
<dbReference type="Proteomes" id="UP001346149">
    <property type="component" value="Unassembled WGS sequence"/>
</dbReference>